<dbReference type="AlphaFoldDB" id="A0A5J5EG43"/>
<name>A0A5J5EG43_9PEZI</name>
<feature type="region of interest" description="Disordered" evidence="1">
    <location>
        <begin position="31"/>
        <end position="51"/>
    </location>
</feature>
<sequence length="210" mass="23557">MARVYEVHPDLYMTSDKTILYRFVDGQRRTVRQAGGPGRDHPEKHQSGKIESMDATLKALADRMGNVKQSVKPEILGDIVKKNTNRTGSRMNMNMVDLKPTSNRLPRDVALLHTSRTGGSSQLATFDGSAHEPEPSPQKLGLVDVGPGDLRTRSALAEFFRSPWISFRGSLKVEECDRMLGELSRGVENLRAIFVEQRRLNREQLEEAVV</sequence>
<evidence type="ECO:0000313" key="2">
    <source>
        <dbReference type="EMBL" id="KAA8894043.1"/>
    </source>
</evidence>
<keyword evidence="3" id="KW-1185">Reference proteome</keyword>
<comment type="caution">
    <text evidence="2">The sequence shown here is derived from an EMBL/GenBank/DDBJ whole genome shotgun (WGS) entry which is preliminary data.</text>
</comment>
<dbReference type="Proteomes" id="UP000326924">
    <property type="component" value="Unassembled WGS sequence"/>
</dbReference>
<gene>
    <name evidence="2" type="ORF">FN846DRAFT_895440</name>
</gene>
<evidence type="ECO:0000256" key="1">
    <source>
        <dbReference type="SAM" id="MobiDB-lite"/>
    </source>
</evidence>
<organism evidence="2 3">
    <name type="scientific">Sphaerosporella brunnea</name>
    <dbReference type="NCBI Taxonomy" id="1250544"/>
    <lineage>
        <taxon>Eukaryota</taxon>
        <taxon>Fungi</taxon>
        <taxon>Dikarya</taxon>
        <taxon>Ascomycota</taxon>
        <taxon>Pezizomycotina</taxon>
        <taxon>Pezizomycetes</taxon>
        <taxon>Pezizales</taxon>
        <taxon>Pyronemataceae</taxon>
        <taxon>Sphaerosporella</taxon>
    </lineage>
</organism>
<protein>
    <submittedName>
        <fullName evidence="2">Uncharacterized protein</fullName>
    </submittedName>
</protein>
<proteinExistence type="predicted"/>
<reference evidence="2 3" key="1">
    <citation type="submission" date="2019-09" db="EMBL/GenBank/DDBJ databases">
        <title>Draft genome of the ectomycorrhizal ascomycete Sphaerosporella brunnea.</title>
        <authorList>
            <consortium name="DOE Joint Genome Institute"/>
            <person name="Benucci G.M."/>
            <person name="Marozzi G."/>
            <person name="Antonielli L."/>
            <person name="Sanchez S."/>
            <person name="Marco P."/>
            <person name="Wang X."/>
            <person name="Falini L.B."/>
            <person name="Barry K."/>
            <person name="Haridas S."/>
            <person name="Lipzen A."/>
            <person name="Labutti K."/>
            <person name="Grigoriev I.V."/>
            <person name="Murat C."/>
            <person name="Martin F."/>
            <person name="Albertini E."/>
            <person name="Donnini D."/>
            <person name="Bonito G."/>
        </authorList>
    </citation>
    <scope>NUCLEOTIDE SEQUENCE [LARGE SCALE GENOMIC DNA]</scope>
    <source>
        <strain evidence="2 3">Sb_GMNB300</strain>
    </source>
</reference>
<dbReference type="InParanoid" id="A0A5J5EG43"/>
<dbReference type="EMBL" id="VXIS01000372">
    <property type="protein sequence ID" value="KAA8894043.1"/>
    <property type="molecule type" value="Genomic_DNA"/>
</dbReference>
<feature type="compositionally biased region" description="Basic and acidic residues" evidence="1">
    <location>
        <begin position="38"/>
        <end position="51"/>
    </location>
</feature>
<evidence type="ECO:0000313" key="3">
    <source>
        <dbReference type="Proteomes" id="UP000326924"/>
    </source>
</evidence>
<accession>A0A5J5EG43</accession>
<feature type="region of interest" description="Disordered" evidence="1">
    <location>
        <begin position="117"/>
        <end position="143"/>
    </location>
</feature>